<dbReference type="Gramene" id="TVU14107">
    <property type="protein sequence ID" value="TVU14107"/>
    <property type="gene ID" value="EJB05_37553"/>
</dbReference>
<keyword evidence="3" id="KW-1185">Reference proteome</keyword>
<dbReference type="AlphaFoldDB" id="A0A5J9TSA6"/>
<feature type="non-terminal residue" evidence="2">
    <location>
        <position position="1"/>
    </location>
</feature>
<dbReference type="Gene3D" id="1.20.1280.50">
    <property type="match status" value="1"/>
</dbReference>
<evidence type="ECO:0000313" key="2">
    <source>
        <dbReference type="EMBL" id="TVU14107.1"/>
    </source>
</evidence>
<dbReference type="EMBL" id="RWGY01000031">
    <property type="protein sequence ID" value="TVU14107.1"/>
    <property type="molecule type" value="Genomic_DNA"/>
</dbReference>
<reference evidence="2 3" key="1">
    <citation type="journal article" date="2019" name="Sci. Rep.">
        <title>A high-quality genome of Eragrostis curvula grass provides insights into Poaceae evolution and supports new strategies to enhance forage quality.</title>
        <authorList>
            <person name="Carballo J."/>
            <person name="Santos B.A.C.M."/>
            <person name="Zappacosta D."/>
            <person name="Garbus I."/>
            <person name="Selva J.P."/>
            <person name="Gallo C.A."/>
            <person name="Diaz A."/>
            <person name="Albertini E."/>
            <person name="Caccamo M."/>
            <person name="Echenique V."/>
        </authorList>
    </citation>
    <scope>NUCLEOTIDE SEQUENCE [LARGE SCALE GENOMIC DNA]</scope>
    <source>
        <strain evidence="3">cv. Victoria</strain>
        <tissue evidence="2">Leaf</tissue>
    </source>
</reference>
<dbReference type="SMART" id="SM00256">
    <property type="entry name" value="FBOX"/>
    <property type="match status" value="1"/>
</dbReference>
<name>A0A5J9TSA6_9POAL</name>
<accession>A0A5J9TSA6</accession>
<dbReference type="InterPro" id="IPR001810">
    <property type="entry name" value="F-box_dom"/>
</dbReference>
<feature type="domain" description="F-box" evidence="1">
    <location>
        <begin position="13"/>
        <end position="54"/>
    </location>
</feature>
<dbReference type="SUPFAM" id="SSF81383">
    <property type="entry name" value="F-box domain"/>
    <property type="match status" value="1"/>
</dbReference>
<proteinExistence type="predicted"/>
<dbReference type="PANTHER" id="PTHR36140:SF2">
    <property type="entry name" value="OS01G0152950 PROTEIN"/>
    <property type="match status" value="1"/>
</dbReference>
<comment type="caution">
    <text evidence="2">The sequence shown here is derived from an EMBL/GenBank/DDBJ whole genome shotgun (WGS) entry which is preliminary data.</text>
</comment>
<dbReference type="PANTHER" id="PTHR36140">
    <property type="entry name" value="F-BOX DOMAIN-CONTAINING PROTEIN-RELATED"/>
    <property type="match status" value="1"/>
</dbReference>
<protein>
    <recommendedName>
        <fullName evidence="1">F-box domain-containing protein</fullName>
    </recommendedName>
</protein>
<organism evidence="2 3">
    <name type="scientific">Eragrostis curvula</name>
    <name type="common">weeping love grass</name>
    <dbReference type="NCBI Taxonomy" id="38414"/>
    <lineage>
        <taxon>Eukaryota</taxon>
        <taxon>Viridiplantae</taxon>
        <taxon>Streptophyta</taxon>
        <taxon>Embryophyta</taxon>
        <taxon>Tracheophyta</taxon>
        <taxon>Spermatophyta</taxon>
        <taxon>Magnoliopsida</taxon>
        <taxon>Liliopsida</taxon>
        <taxon>Poales</taxon>
        <taxon>Poaceae</taxon>
        <taxon>PACMAD clade</taxon>
        <taxon>Chloridoideae</taxon>
        <taxon>Eragrostideae</taxon>
        <taxon>Eragrostidinae</taxon>
        <taxon>Eragrostis</taxon>
    </lineage>
</organism>
<dbReference type="Proteomes" id="UP000324897">
    <property type="component" value="Unassembled WGS sequence"/>
</dbReference>
<sequence>MASTAAGDGAAVLPEDVLFEIFSRVQNVRDILRCALACKSWLRLLTDQDFLRRLWPDHGHGHPSRLLGFFFQEQRFGAGKRAIRRHTRERYSVSASTFVPTPARSRLGPGGDRALTALVADDDGGTFNYAEPVASRHGVVLMRLVPRTYHRMKAGLLLGLCNPITGERHVAPPLDCACSRPGDSHLHLHSYSAATRSWSAPTRSHNGDSYHRVGATAAVVHRDHVVALHSDPDTTKGVELGIPQVVRL</sequence>
<dbReference type="Pfam" id="PF12937">
    <property type="entry name" value="F-box-like"/>
    <property type="match status" value="1"/>
</dbReference>
<evidence type="ECO:0000259" key="1">
    <source>
        <dbReference type="SMART" id="SM00256"/>
    </source>
</evidence>
<gene>
    <name evidence="2" type="ORF">EJB05_37553</name>
</gene>
<dbReference type="OrthoDB" id="582186at2759"/>
<dbReference type="InterPro" id="IPR036047">
    <property type="entry name" value="F-box-like_dom_sf"/>
</dbReference>
<evidence type="ECO:0000313" key="3">
    <source>
        <dbReference type="Proteomes" id="UP000324897"/>
    </source>
</evidence>